<evidence type="ECO:0008006" key="4">
    <source>
        <dbReference type="Google" id="ProtNLM"/>
    </source>
</evidence>
<dbReference type="OrthoDB" id="4316792at2"/>
<evidence type="ECO:0000313" key="3">
    <source>
        <dbReference type="Proteomes" id="UP000034196"/>
    </source>
</evidence>
<feature type="signal peptide" evidence="1">
    <location>
        <begin position="1"/>
        <end position="22"/>
    </location>
</feature>
<dbReference type="EMBL" id="LAVA02000109">
    <property type="protein sequence ID" value="OIJ63264.1"/>
    <property type="molecule type" value="Genomic_DNA"/>
</dbReference>
<sequence length="121" mass="12732">MTRRLFKAAIAPAAVLAAFAGAVPATQAGATTGKPQACNTDGAPVQLHTTDAVHLRAGRGVHRPSLAVLPKNTDFYAECWGRTAHGAWWAYGKVESGRLSASSRSGRGWVDGDFVATGYRH</sequence>
<evidence type="ECO:0000256" key="1">
    <source>
        <dbReference type="SAM" id="SignalP"/>
    </source>
</evidence>
<name>A0A1J4NLX2_9ACTN</name>
<keyword evidence="1" id="KW-0732">Signal</keyword>
<keyword evidence="3" id="KW-1185">Reference proteome</keyword>
<dbReference type="AlphaFoldDB" id="A0A1J4NLX2"/>
<feature type="chain" id="PRO_5039562495" description="SH3 domain-containing protein" evidence="1">
    <location>
        <begin position="23"/>
        <end position="121"/>
    </location>
</feature>
<gene>
    <name evidence="2" type="ORF">WN71_035165</name>
</gene>
<reference evidence="2" key="1">
    <citation type="submission" date="2016-10" db="EMBL/GenBank/DDBJ databases">
        <title>Genome sequence of Streptomyces mangrovisoli MUSC 149.</title>
        <authorList>
            <person name="Lee L.-H."/>
            <person name="Ser H.-L."/>
        </authorList>
    </citation>
    <scope>NUCLEOTIDE SEQUENCE [LARGE SCALE GENOMIC DNA]</scope>
    <source>
        <strain evidence="2">MUSC 149</strain>
    </source>
</reference>
<evidence type="ECO:0000313" key="2">
    <source>
        <dbReference type="EMBL" id="OIJ63264.1"/>
    </source>
</evidence>
<proteinExistence type="predicted"/>
<protein>
    <recommendedName>
        <fullName evidence="4">SH3 domain-containing protein</fullName>
    </recommendedName>
</protein>
<accession>A0A1J4NLX2</accession>
<dbReference type="RefSeq" id="WP_046589653.1">
    <property type="nucleotide sequence ID" value="NZ_LAVA02000109.1"/>
</dbReference>
<comment type="caution">
    <text evidence="2">The sequence shown here is derived from an EMBL/GenBank/DDBJ whole genome shotgun (WGS) entry which is preliminary data.</text>
</comment>
<organism evidence="2 3">
    <name type="scientific">Streptomyces mangrovisoli</name>
    <dbReference type="NCBI Taxonomy" id="1428628"/>
    <lineage>
        <taxon>Bacteria</taxon>
        <taxon>Bacillati</taxon>
        <taxon>Actinomycetota</taxon>
        <taxon>Actinomycetes</taxon>
        <taxon>Kitasatosporales</taxon>
        <taxon>Streptomycetaceae</taxon>
        <taxon>Streptomyces</taxon>
    </lineage>
</organism>
<dbReference type="Proteomes" id="UP000034196">
    <property type="component" value="Unassembled WGS sequence"/>
</dbReference>